<dbReference type="Proteomes" id="UP000231658">
    <property type="component" value="Unassembled WGS sequence"/>
</dbReference>
<keyword evidence="3" id="KW-1185">Reference proteome</keyword>
<evidence type="ECO:0000313" key="3">
    <source>
        <dbReference type="Proteomes" id="UP000231658"/>
    </source>
</evidence>
<dbReference type="InterPro" id="IPR016181">
    <property type="entry name" value="Acyl_CoA_acyltransferase"/>
</dbReference>
<evidence type="ECO:0000313" key="2">
    <source>
        <dbReference type="EMBL" id="SCA57178.1"/>
    </source>
</evidence>
<feature type="domain" description="N-acetyltransferase" evidence="1">
    <location>
        <begin position="2"/>
        <end position="180"/>
    </location>
</feature>
<accession>A0A1C3RIT1</accession>
<protein>
    <recommendedName>
        <fullName evidence="1">N-acetyltransferase domain-containing protein</fullName>
    </recommendedName>
</protein>
<dbReference type="Gene3D" id="3.40.630.30">
    <property type="match status" value="1"/>
</dbReference>
<dbReference type="STRING" id="1867952.MTBPR1_40201"/>
<reference evidence="2 3" key="1">
    <citation type="submission" date="2016-07" db="EMBL/GenBank/DDBJ databases">
        <authorList>
            <person name="Lefevre C.T."/>
        </authorList>
    </citation>
    <scope>NUCLEOTIDE SEQUENCE [LARGE SCALE GENOMIC DNA]</scope>
    <source>
        <strain evidence="2">PR1</strain>
    </source>
</reference>
<organism evidence="2 3">
    <name type="scientific">Candidatus Terasakiella magnetica</name>
    <dbReference type="NCBI Taxonomy" id="1867952"/>
    <lineage>
        <taxon>Bacteria</taxon>
        <taxon>Pseudomonadati</taxon>
        <taxon>Pseudomonadota</taxon>
        <taxon>Alphaproteobacteria</taxon>
        <taxon>Rhodospirillales</taxon>
        <taxon>Terasakiellaceae</taxon>
        <taxon>Terasakiella</taxon>
    </lineage>
</organism>
<evidence type="ECO:0000259" key="1">
    <source>
        <dbReference type="PROSITE" id="PS51186"/>
    </source>
</evidence>
<dbReference type="AlphaFoldDB" id="A0A1C3RIT1"/>
<dbReference type="RefSeq" id="WP_083223060.1">
    <property type="nucleotide sequence ID" value="NZ_FLYE01000034.1"/>
</dbReference>
<dbReference type="SUPFAM" id="SSF55729">
    <property type="entry name" value="Acyl-CoA N-acyltransferases (Nat)"/>
    <property type="match status" value="1"/>
</dbReference>
<proteinExistence type="predicted"/>
<dbReference type="GO" id="GO:0016747">
    <property type="term" value="F:acyltransferase activity, transferring groups other than amino-acyl groups"/>
    <property type="evidence" value="ECO:0007669"/>
    <property type="project" value="InterPro"/>
</dbReference>
<dbReference type="EMBL" id="FLYE01000034">
    <property type="protein sequence ID" value="SCA57178.1"/>
    <property type="molecule type" value="Genomic_DNA"/>
</dbReference>
<dbReference type="OrthoDB" id="9799154at2"/>
<dbReference type="InterPro" id="IPR000182">
    <property type="entry name" value="GNAT_dom"/>
</dbReference>
<dbReference type="Pfam" id="PF00583">
    <property type="entry name" value="Acetyltransf_1"/>
    <property type="match status" value="1"/>
</dbReference>
<dbReference type="PROSITE" id="PS51186">
    <property type="entry name" value="GNAT"/>
    <property type="match status" value="1"/>
</dbReference>
<name>A0A1C3RIT1_9PROT</name>
<sequence>MLLIRVSRPTDIEAIARVHADCWKEVYSFMPDEVLANRDYSFRLKQWKNWFEQKKYEQNEGLFVMEYDKKVVGFCMCKSNLDMDIPEALGEYHAQYMYPQYRASGTGYQVLHVLTAYMLSKKMAPMCCWAFEQNKIWHWYERMGFERVIKRNRKINGIDLPEYGFVHHDPEGLMYHLTLRSIAAE</sequence>
<gene>
    <name evidence="2" type="ORF">MTBPR1_40201</name>
</gene>